<keyword evidence="3" id="KW-1185">Reference proteome</keyword>
<evidence type="ECO:0000313" key="2">
    <source>
        <dbReference type="EMBL" id="CAG2211877.1"/>
    </source>
</evidence>
<name>A0A8S3RTD0_MYTED</name>
<feature type="region of interest" description="Disordered" evidence="1">
    <location>
        <begin position="256"/>
        <end position="305"/>
    </location>
</feature>
<gene>
    <name evidence="2" type="ORF">MEDL_25883</name>
</gene>
<dbReference type="Proteomes" id="UP000683360">
    <property type="component" value="Unassembled WGS sequence"/>
</dbReference>
<feature type="compositionally biased region" description="Basic and acidic residues" evidence="1">
    <location>
        <begin position="259"/>
        <end position="272"/>
    </location>
</feature>
<feature type="compositionally biased region" description="Basic and acidic residues" evidence="1">
    <location>
        <begin position="284"/>
        <end position="296"/>
    </location>
</feature>
<comment type="caution">
    <text evidence="2">The sequence shown here is derived from an EMBL/GenBank/DDBJ whole genome shotgun (WGS) entry which is preliminary data.</text>
</comment>
<protein>
    <submittedName>
        <fullName evidence="2">Uncharacterized protein</fullName>
    </submittedName>
</protein>
<dbReference type="AlphaFoldDB" id="A0A8S3RTD0"/>
<proteinExistence type="predicted"/>
<dbReference type="OrthoDB" id="10675891at2759"/>
<organism evidence="2 3">
    <name type="scientific">Mytilus edulis</name>
    <name type="common">Blue mussel</name>
    <dbReference type="NCBI Taxonomy" id="6550"/>
    <lineage>
        <taxon>Eukaryota</taxon>
        <taxon>Metazoa</taxon>
        <taxon>Spiralia</taxon>
        <taxon>Lophotrochozoa</taxon>
        <taxon>Mollusca</taxon>
        <taxon>Bivalvia</taxon>
        <taxon>Autobranchia</taxon>
        <taxon>Pteriomorphia</taxon>
        <taxon>Mytilida</taxon>
        <taxon>Mytiloidea</taxon>
        <taxon>Mytilidae</taxon>
        <taxon>Mytilinae</taxon>
        <taxon>Mytilus</taxon>
    </lineage>
</organism>
<sequence length="402" mass="46061">MRFNAQQESHSVIESIQKQESVISQQAKFLDKKTNTTIKITDIIKNPYQFQCHLQRIPDFLLCGKGVWWSLSASSVIFHDTVDQDLNSNNPPLHNLRSTTLVEEQSYLLECWDEVLKRVEKSTIKIPVHKIKCYRNDQLVKTLYTDIFEDESSDEENTEIIHPIASAVIHNEEETINRTRSHESMELSAGNAQISHDNVKDCTKLPSDLQSNCQGPTQVLSNARQVSNYAAKNYTKLPITKPSECKGQARGAVKRKLNFGKERDDEEKENHQWKMVTSNTASSEIEKKSTRQKESSNNKTQKKMTNMTEMEKLELLFGETEEMRQLKADSDRIQRCPGVSSFQTALDCSHAKIQTKVVQKQSKLQGLLSKSPENKRLLFEKTLAELLLTSWNCYYEGSGKRI</sequence>
<dbReference type="EMBL" id="CAJPWZ010001280">
    <property type="protein sequence ID" value="CAG2211877.1"/>
    <property type="molecule type" value="Genomic_DNA"/>
</dbReference>
<reference evidence="2" key="1">
    <citation type="submission" date="2021-03" db="EMBL/GenBank/DDBJ databases">
        <authorList>
            <person name="Bekaert M."/>
        </authorList>
    </citation>
    <scope>NUCLEOTIDE SEQUENCE</scope>
</reference>
<accession>A0A8S3RTD0</accession>
<evidence type="ECO:0000256" key="1">
    <source>
        <dbReference type="SAM" id="MobiDB-lite"/>
    </source>
</evidence>
<evidence type="ECO:0000313" key="3">
    <source>
        <dbReference type="Proteomes" id="UP000683360"/>
    </source>
</evidence>